<dbReference type="Pfam" id="PF16187">
    <property type="entry name" value="Peptidase_M16_M"/>
    <property type="match status" value="1"/>
</dbReference>
<keyword evidence="8" id="KW-0732">Signal</keyword>
<dbReference type="GO" id="GO:0006508">
    <property type="term" value="P:proteolysis"/>
    <property type="evidence" value="ECO:0007669"/>
    <property type="project" value="UniProtKB-KW"/>
</dbReference>
<dbReference type="InterPro" id="IPR007863">
    <property type="entry name" value="Peptidase_M16_C"/>
</dbReference>
<feature type="domain" description="Peptidase A1" evidence="9">
    <location>
        <begin position="145"/>
        <end position="277"/>
    </location>
</feature>
<dbReference type="Pfam" id="PF05193">
    <property type="entry name" value="Peptidase_M16_C"/>
    <property type="match status" value="1"/>
</dbReference>
<evidence type="ECO:0000256" key="8">
    <source>
        <dbReference type="SAM" id="SignalP"/>
    </source>
</evidence>
<comment type="caution">
    <text evidence="14">The sequence shown here is derived from an EMBL/GenBank/DDBJ whole genome shotgun (WGS) entry which is preliminary data.</text>
</comment>
<evidence type="ECO:0000256" key="3">
    <source>
        <dbReference type="ARBA" id="ARBA00022670"/>
    </source>
</evidence>
<dbReference type="InterPro" id="IPR001431">
    <property type="entry name" value="Pept_M16_Zn_BS"/>
</dbReference>
<evidence type="ECO:0000256" key="4">
    <source>
        <dbReference type="ARBA" id="ARBA00022723"/>
    </source>
</evidence>
<evidence type="ECO:0000259" key="13">
    <source>
        <dbReference type="Pfam" id="PF22456"/>
    </source>
</evidence>
<evidence type="ECO:0000259" key="12">
    <source>
        <dbReference type="Pfam" id="PF16187"/>
    </source>
</evidence>
<accession>A0A7J6P131</accession>
<dbReference type="Proteomes" id="UP000541610">
    <property type="component" value="Unassembled WGS sequence"/>
</dbReference>
<keyword evidence="3" id="KW-0645">Protease</keyword>
<dbReference type="EMBL" id="JABANP010000114">
    <property type="protein sequence ID" value="KAF4689819.1"/>
    <property type="molecule type" value="Genomic_DNA"/>
</dbReference>
<dbReference type="Pfam" id="PF04938">
    <property type="entry name" value="SIP1"/>
    <property type="match status" value="1"/>
</dbReference>
<feature type="domain" description="Peptidase M16 middle/third" evidence="12">
    <location>
        <begin position="856"/>
        <end position="1163"/>
    </location>
</feature>
<evidence type="ECO:0000313" key="14">
    <source>
        <dbReference type="EMBL" id="KAF4689819.1"/>
    </source>
</evidence>
<evidence type="ECO:0000256" key="6">
    <source>
        <dbReference type="ARBA" id="ARBA00022833"/>
    </source>
</evidence>
<dbReference type="PANTHER" id="PTHR43690:SF18">
    <property type="entry name" value="INSULIN-DEGRADING ENZYME-RELATED"/>
    <property type="match status" value="1"/>
</dbReference>
<comment type="similarity">
    <text evidence="2">Belongs to the peptidase M16 family.</text>
</comment>
<evidence type="ECO:0000256" key="5">
    <source>
        <dbReference type="ARBA" id="ARBA00022801"/>
    </source>
</evidence>
<dbReference type="OrthoDB" id="952271at2759"/>
<dbReference type="InterPro" id="IPR011249">
    <property type="entry name" value="Metalloenz_LuxS/M16"/>
</dbReference>
<dbReference type="Pfam" id="PF00026">
    <property type="entry name" value="Asp"/>
    <property type="match status" value="1"/>
</dbReference>
<dbReference type="Gene3D" id="3.30.830.10">
    <property type="entry name" value="Metalloenzyme, LuxS/M16 peptidase-like"/>
    <property type="match status" value="5"/>
</dbReference>
<comment type="cofactor">
    <cofactor evidence="1">
        <name>Zn(2+)</name>
        <dbReference type="ChEBI" id="CHEBI:29105"/>
    </cofactor>
</comment>
<keyword evidence="5" id="KW-0378">Hydrolase</keyword>
<evidence type="ECO:0000259" key="9">
    <source>
        <dbReference type="Pfam" id="PF00026"/>
    </source>
</evidence>
<dbReference type="Pfam" id="PF00675">
    <property type="entry name" value="Peptidase_M16"/>
    <property type="match status" value="1"/>
</dbReference>
<dbReference type="InterPro" id="IPR050626">
    <property type="entry name" value="Peptidase_M16"/>
</dbReference>
<dbReference type="PANTHER" id="PTHR43690">
    <property type="entry name" value="NARDILYSIN"/>
    <property type="match status" value="1"/>
</dbReference>
<dbReference type="Gene3D" id="1.20.58.1070">
    <property type="match status" value="1"/>
</dbReference>
<feature type="signal peptide" evidence="8">
    <location>
        <begin position="1"/>
        <end position="23"/>
    </location>
</feature>
<dbReference type="InterPro" id="IPR033121">
    <property type="entry name" value="PEPTIDASE_A1"/>
</dbReference>
<proteinExistence type="inferred from homology"/>
<dbReference type="Gene3D" id="2.40.70.10">
    <property type="entry name" value="Acid Proteases"/>
    <property type="match status" value="1"/>
</dbReference>
<evidence type="ECO:0000259" key="10">
    <source>
        <dbReference type="Pfam" id="PF00675"/>
    </source>
</evidence>
<feature type="domain" description="Coenzyme PQQ synthesis protein F-like C-terminal lobe" evidence="13">
    <location>
        <begin position="1378"/>
        <end position="1454"/>
    </location>
</feature>
<dbReference type="InterPro" id="IPR032632">
    <property type="entry name" value="Peptidase_M16_M"/>
</dbReference>
<evidence type="ECO:0000256" key="1">
    <source>
        <dbReference type="ARBA" id="ARBA00001947"/>
    </source>
</evidence>
<feature type="chain" id="PRO_5029885110" description="Insulin-degrading enzyme" evidence="8">
    <location>
        <begin position="24"/>
        <end position="1796"/>
    </location>
</feature>
<dbReference type="PROSITE" id="PS00143">
    <property type="entry name" value="INSULINASE"/>
    <property type="match status" value="1"/>
</dbReference>
<evidence type="ECO:0000256" key="2">
    <source>
        <dbReference type="ARBA" id="ARBA00007261"/>
    </source>
</evidence>
<dbReference type="GO" id="GO:0004222">
    <property type="term" value="F:metalloendopeptidase activity"/>
    <property type="evidence" value="ECO:0007669"/>
    <property type="project" value="InterPro"/>
</dbReference>
<dbReference type="GO" id="GO:0005737">
    <property type="term" value="C:cytoplasm"/>
    <property type="evidence" value="ECO:0007669"/>
    <property type="project" value="UniProtKB-ARBA"/>
</dbReference>
<evidence type="ECO:0000313" key="15">
    <source>
        <dbReference type="Proteomes" id="UP000541610"/>
    </source>
</evidence>
<dbReference type="InterPro" id="IPR011765">
    <property type="entry name" value="Pept_M16_N"/>
</dbReference>
<evidence type="ECO:0000256" key="7">
    <source>
        <dbReference type="ARBA" id="ARBA00023049"/>
    </source>
</evidence>
<evidence type="ECO:0008006" key="16">
    <source>
        <dbReference type="Google" id="ProtNLM"/>
    </source>
</evidence>
<dbReference type="SUPFAM" id="SSF50630">
    <property type="entry name" value="Acid proteases"/>
    <property type="match status" value="1"/>
</dbReference>
<gene>
    <name evidence="14" type="ORF">FOZ60_001091</name>
</gene>
<feature type="domain" description="Peptidase M16 N-terminal" evidence="10">
    <location>
        <begin position="374"/>
        <end position="506"/>
    </location>
</feature>
<sequence>MSRASILALAAVWKLGLTSAALSYPIKENYVEMIFDDQPLNLFVDSGSSESYLVYGGWYESLYGSGSCKDLISGCYFCPPTDPCDLKGLLTQNVVELGFADEDIVRFVYRAVTLKLGDEREITNLQMGLMVGSTRAERGVQPIPLLGLSLPSPDLEREQPSLLRQLVKARVVSKAAFSVHVSEALGWMTGQLMLGEDTGKIGNVTTFRLGEFSRAKRVVGISASAVLVKRSSDHVQEFSKKRKHSKVIIDTGTCETVLPTELFVTILEALEAELGQHRVGWLPGTLCCTRWLLDAYVGDDGYIWVGAEFDVYVDFDTGVIGLATAQTPVSSAELGKAWKRRMATIIATANDIQKPDTDYRQYRAITLPNKMQALLIHDPKTEKAAACLAVKVGSMFDPPQYQGIAHFLEHMLFLGTEKYPEEDSYNKYLAQNGGRSNAFTSDTNTVYFFTVNSGALDGALDRFSYFFKEPLFTQSATDREVQAVNSENSKNLQADVWRMMQLERELVFNKEHPSYHFGTGNKDTLKQIPREALLNFHNKWLSGVSYTSVDRGSQLPTRTHSLGWSSKITVVYRRLIELLRLDKASKDSNALGNSICVRDATYKLLRNSQLYVIISRVREMNDIIFVGQKRDIMEAIKVLLVLSTQWDGYSSNIMKLAVIGTESLDELQKSVLEKFSPVVNKDVHIPVDAQFGDASFLKEIERTLPNGVTHVDHVASSARGLVSFVVPIKEIRQVDFAFFMPTQSPLWETKPARYLSHIFGHEGEGSLLSALKAQGLATGLSAGAVYDTAGLSVFKISIAIPNSAFQSAAMPMDVIRKISDNVARYAAVCRLQAASEGPEGYPPLWKEMRMVEEMQFRFQSLLDPTTAVQHSAISMHQPYPIEMVFSGGLLDEHWDKKEVQEHLDMINSKNMFLRIVGREFEDFCDQHEKWYGTTYGTASDEVKKDIFQSWTSTESDLTAAVQRATEDGMALPRRNPFIAERLDVKLESEALPGSVAGLDRPEEYPKEFWPAPDVLAGCGSNVRVFFKQDGRFHIPKTNVSLALFAPFALDSQRRALQVAAAALCRTEELNEMSYDAECAGLVYRLVGDPEGLRISVSGYDDKLELLLNRVCHRLRDDKPIDEAVFGRVKDRLLQGFRNTINQRPPYQHALELIRALTARPYHRLTTSLDIASEFTTADVNGVIKQMLSEGVVIEGLIEGNTREDEARAIVKEATDMFTVAGDGKQPITRRAIADLSQVEDGTVVDGHKEFIITRPGANKDERNGAVVMSLHLGWQKSPGSASPQEDADDILLSCRGNVLSQILSQKFFDSLRTKQQLGVPALRGGFERFLELSLATGRYVYHLVAGGLRKLSRSQYTPRRGDLGKGLVSICLIVYFSYIVQSSLRIVEREVSMLFLVQSEVSVLEVQKRIEEFVRDIPEMISSLTDEEYRDYAQAVVDNLKETPKKQADEFNRHMIEISSRRFDFDRRPRLINTIETNPEIQDKQKMVDFARTAFATGSRVWARVTGSAESLPDEFSDEEIDSIRDKHTWFLYTIGVRVELKVLTAFGRFQAPGFSIVCSGYGSDSDTASEGKCLGAVEDSTAQDGKSALDTRTNEFTAIPTTPEEYLRLVRQQTKSGPKVVAVAKEEGTDDAAAPEVAVEELPDDRSLEVVGERLKSAELVQGVLECFEALRGRLAAMREDNDDGQIIGTAKFDESALDSESSTEAVSSLSPSTVVEAIEILAQRHVPDGKAEAWLDWGLSLLAALDTPLLDCTMSSLQALKRRCVRLATSERTDNVQCKSLILVIIIRGFFGQC</sequence>
<dbReference type="GO" id="GO:0046872">
    <property type="term" value="F:metal ion binding"/>
    <property type="evidence" value="ECO:0007669"/>
    <property type="project" value="UniProtKB-KW"/>
</dbReference>
<dbReference type="InterPro" id="IPR021109">
    <property type="entry name" value="Peptidase_aspartic_dom_sf"/>
</dbReference>
<name>A0A7J6P131_PEROL</name>
<dbReference type="InterPro" id="IPR054734">
    <property type="entry name" value="PqqF-like_C_4"/>
</dbReference>
<feature type="domain" description="Peptidase M16 C-terminal" evidence="11">
    <location>
        <begin position="649"/>
        <end position="805"/>
    </location>
</feature>
<dbReference type="SUPFAM" id="SSF63411">
    <property type="entry name" value="LuxS/MPP-like metallohydrolase"/>
    <property type="match status" value="4"/>
</dbReference>
<dbReference type="GO" id="GO:0000387">
    <property type="term" value="P:spliceosomal snRNP assembly"/>
    <property type="evidence" value="ECO:0007669"/>
    <property type="project" value="InterPro"/>
</dbReference>
<reference evidence="14 15" key="1">
    <citation type="submission" date="2020-04" db="EMBL/GenBank/DDBJ databases">
        <title>Perkinsus olseni comparative genomics.</title>
        <authorList>
            <person name="Bogema D.R."/>
        </authorList>
    </citation>
    <scope>NUCLEOTIDE SEQUENCE [LARGE SCALE GENOMIC DNA]</scope>
    <source>
        <strain evidence="14">00978-12</strain>
    </source>
</reference>
<keyword evidence="4" id="KW-0479">Metal-binding</keyword>
<dbReference type="InterPro" id="IPR035426">
    <property type="entry name" value="Gemin2/Brr1"/>
</dbReference>
<dbReference type="Pfam" id="PF22456">
    <property type="entry name" value="PqqF-like_C_4"/>
    <property type="match status" value="1"/>
</dbReference>
<keyword evidence="7" id="KW-0482">Metalloprotease</keyword>
<dbReference type="FunFam" id="3.30.830.10:FF:000012">
    <property type="entry name" value="Protease 3"/>
    <property type="match status" value="1"/>
</dbReference>
<protein>
    <recommendedName>
        <fullName evidence="16">Insulin-degrading enzyme</fullName>
    </recommendedName>
</protein>
<keyword evidence="6" id="KW-0862">Zinc</keyword>
<organism evidence="14 15">
    <name type="scientific">Perkinsus olseni</name>
    <name type="common">Perkinsus atlanticus</name>
    <dbReference type="NCBI Taxonomy" id="32597"/>
    <lineage>
        <taxon>Eukaryota</taxon>
        <taxon>Sar</taxon>
        <taxon>Alveolata</taxon>
        <taxon>Perkinsozoa</taxon>
        <taxon>Perkinsea</taxon>
        <taxon>Perkinsida</taxon>
        <taxon>Perkinsidae</taxon>
        <taxon>Perkinsus</taxon>
    </lineage>
</organism>
<evidence type="ECO:0000259" key="11">
    <source>
        <dbReference type="Pfam" id="PF05193"/>
    </source>
</evidence>